<proteinExistence type="inferred from homology"/>
<dbReference type="SUPFAM" id="SSF143503">
    <property type="entry name" value="PUG domain-like"/>
    <property type="match status" value="1"/>
</dbReference>
<evidence type="ECO:0000313" key="5">
    <source>
        <dbReference type="EMBL" id="CAE8616850.1"/>
    </source>
</evidence>
<sequence>MSLRWRAAAAVGLLGLPLTVLLVSQGPAAAEADQSSRRLATTSTQCRASLDTMLRDENWLWANNTATRWCRLTLENEMALAADLLVSVGDKSTEAPAPLPLPPSSGLIPEEKRGLLGLRNLGNTCYLNSAVQCLSQTTQLREALLGGHLDHSDGRTCAVLTAFRGLLSQLWSPHSEEAPAPRNLKAAICSGTSGAESIFAGYDQQDAQELLQALLEALHGDLLRKPVEAPAEDPELSDDEKCWRQAQQRDSSLVSDLFQGQLCSEVHCAGCKATEQTLELFWSLPVPVPSAAGTLPLESTLEAFCAEEPLEHGGWRCTRCGAQSGSKIFRLWRLPPVLQLHLKRFQWRSPLPSSTPSETPPPKVPKVAAPQEVPKAPRPALPEVKESRPEAHESVERMFNLVVGILQRIRVSPDDPKFRSVSSSSEKLRRELLDLRGGADLLLWAGFREAEGRYQAGGDLTADLVGSRHAELLAHALAERDRIFRKERDARIEAARLRELPTGDTGPHLRRWGGLLPGFGRGAQRLFGFGGGGNLECSKVETRLTLEPDDSRPRGLAPLGLGRWLGSGSPGARSQVSEYELAAVVQHIGQTPFSGHYVAFCWHEPSRAWFRFDDAGVRQVETKQIADEALTGGAYVLFLERVSFSTEPPLETEPPPESEPRGSQRTSL</sequence>
<dbReference type="Gene3D" id="1.20.58.2190">
    <property type="match status" value="1"/>
</dbReference>
<evidence type="ECO:0000259" key="4">
    <source>
        <dbReference type="PROSITE" id="PS50235"/>
    </source>
</evidence>
<reference evidence="5" key="1">
    <citation type="submission" date="2021-02" db="EMBL/GenBank/DDBJ databases">
        <authorList>
            <person name="Dougan E. K."/>
            <person name="Rhodes N."/>
            <person name="Thang M."/>
            <person name="Chan C."/>
        </authorList>
    </citation>
    <scope>NUCLEOTIDE SEQUENCE</scope>
</reference>
<dbReference type="Pfam" id="PF00443">
    <property type="entry name" value="UCH"/>
    <property type="match status" value="1"/>
</dbReference>
<keyword evidence="1" id="KW-0378">Hydrolase</keyword>
<dbReference type="CDD" id="cd02257">
    <property type="entry name" value="Peptidase_C19"/>
    <property type="match status" value="1"/>
</dbReference>
<comment type="caution">
    <text evidence="5">The sequence shown here is derived from an EMBL/GenBank/DDBJ whole genome shotgun (WGS) entry which is preliminary data.</text>
</comment>
<dbReference type="Gene3D" id="3.90.70.10">
    <property type="entry name" value="Cysteine proteinases"/>
    <property type="match status" value="2"/>
</dbReference>
<dbReference type="InterPro" id="IPR001394">
    <property type="entry name" value="Peptidase_C19_UCH"/>
</dbReference>
<dbReference type="PROSITE" id="PS00972">
    <property type="entry name" value="USP_1"/>
    <property type="match status" value="1"/>
</dbReference>
<dbReference type="SUPFAM" id="SSF54001">
    <property type="entry name" value="Cysteine proteinases"/>
    <property type="match status" value="1"/>
</dbReference>
<evidence type="ECO:0000313" key="6">
    <source>
        <dbReference type="Proteomes" id="UP000654075"/>
    </source>
</evidence>
<gene>
    <name evidence="5" type="ORF">PGLA1383_LOCUS34520</name>
</gene>
<dbReference type="InterPro" id="IPR038765">
    <property type="entry name" value="Papain-like_cys_pep_sf"/>
</dbReference>
<feature type="signal peptide" evidence="3">
    <location>
        <begin position="1"/>
        <end position="32"/>
    </location>
</feature>
<feature type="chain" id="PRO_5033034097" description="Ubiquitin carboxyl-terminal hydrolase" evidence="3">
    <location>
        <begin position="33"/>
        <end position="668"/>
    </location>
</feature>
<dbReference type="PANTHER" id="PTHR21646">
    <property type="entry name" value="UBIQUITIN CARBOXYL-TERMINAL HYDROLASE"/>
    <property type="match status" value="1"/>
</dbReference>
<evidence type="ECO:0000256" key="1">
    <source>
        <dbReference type="RuleBase" id="RU366025"/>
    </source>
</evidence>
<dbReference type="GO" id="GO:0016579">
    <property type="term" value="P:protein deubiquitination"/>
    <property type="evidence" value="ECO:0007669"/>
    <property type="project" value="InterPro"/>
</dbReference>
<keyword evidence="1" id="KW-0788">Thiol protease</keyword>
<keyword evidence="6" id="KW-1185">Reference proteome</keyword>
<dbReference type="Proteomes" id="UP000654075">
    <property type="component" value="Unassembled WGS sequence"/>
</dbReference>
<keyword evidence="3" id="KW-0732">Signal</keyword>
<evidence type="ECO:0000256" key="3">
    <source>
        <dbReference type="SAM" id="SignalP"/>
    </source>
</evidence>
<feature type="region of interest" description="Disordered" evidence="2">
    <location>
        <begin position="646"/>
        <end position="668"/>
    </location>
</feature>
<dbReference type="AlphaFoldDB" id="A0A813FWC6"/>
<dbReference type="GO" id="GO:0004843">
    <property type="term" value="F:cysteine-type deubiquitinase activity"/>
    <property type="evidence" value="ECO:0007669"/>
    <property type="project" value="UniProtKB-UniRule"/>
</dbReference>
<dbReference type="InterPro" id="IPR050185">
    <property type="entry name" value="Ub_carboxyl-term_hydrolase"/>
</dbReference>
<dbReference type="OrthoDB" id="292964at2759"/>
<keyword evidence="1" id="KW-0645">Protease</keyword>
<dbReference type="EC" id="3.4.19.12" evidence="1"/>
<dbReference type="CDD" id="cd09212">
    <property type="entry name" value="PUB"/>
    <property type="match status" value="1"/>
</dbReference>
<comment type="similarity">
    <text evidence="1">Belongs to the peptidase C19 family.</text>
</comment>
<dbReference type="GO" id="GO:0006508">
    <property type="term" value="P:proteolysis"/>
    <property type="evidence" value="ECO:0007669"/>
    <property type="project" value="UniProtKB-KW"/>
</dbReference>
<dbReference type="PROSITE" id="PS50235">
    <property type="entry name" value="USP_3"/>
    <property type="match status" value="1"/>
</dbReference>
<dbReference type="InterPro" id="IPR018200">
    <property type="entry name" value="USP_CS"/>
</dbReference>
<feature type="region of interest" description="Disordered" evidence="2">
    <location>
        <begin position="350"/>
        <end position="389"/>
    </location>
</feature>
<organism evidence="5 6">
    <name type="scientific">Polarella glacialis</name>
    <name type="common">Dinoflagellate</name>
    <dbReference type="NCBI Taxonomy" id="89957"/>
    <lineage>
        <taxon>Eukaryota</taxon>
        <taxon>Sar</taxon>
        <taxon>Alveolata</taxon>
        <taxon>Dinophyceae</taxon>
        <taxon>Suessiales</taxon>
        <taxon>Suessiaceae</taxon>
        <taxon>Polarella</taxon>
    </lineage>
</organism>
<evidence type="ECO:0000256" key="2">
    <source>
        <dbReference type="SAM" id="MobiDB-lite"/>
    </source>
</evidence>
<dbReference type="InterPro" id="IPR028889">
    <property type="entry name" value="USP"/>
</dbReference>
<feature type="domain" description="USP" evidence="4">
    <location>
        <begin position="116"/>
        <end position="642"/>
    </location>
</feature>
<dbReference type="InterPro" id="IPR036339">
    <property type="entry name" value="PUB-like_dom_sf"/>
</dbReference>
<keyword evidence="1" id="KW-0833">Ubl conjugation pathway</keyword>
<dbReference type="PROSITE" id="PS00973">
    <property type="entry name" value="USP_2"/>
    <property type="match status" value="1"/>
</dbReference>
<accession>A0A813FWC6</accession>
<comment type="catalytic activity">
    <reaction evidence="1">
        <text>Thiol-dependent hydrolysis of ester, thioester, amide, peptide and isopeptide bonds formed by the C-terminal Gly of ubiquitin (a 76-residue protein attached to proteins as an intracellular targeting signal).</text>
        <dbReference type="EC" id="3.4.19.12"/>
    </reaction>
</comment>
<protein>
    <recommendedName>
        <fullName evidence="1">Ubiquitin carboxyl-terminal hydrolase</fullName>
        <ecNumber evidence="1">3.4.19.12</ecNumber>
    </recommendedName>
</protein>
<name>A0A813FWC6_POLGL</name>
<feature type="compositionally biased region" description="Low complexity" evidence="2">
    <location>
        <begin position="365"/>
        <end position="374"/>
    </location>
</feature>
<dbReference type="EMBL" id="CAJNNV010025980">
    <property type="protein sequence ID" value="CAE8616850.1"/>
    <property type="molecule type" value="Genomic_DNA"/>
</dbReference>